<feature type="cross-link" description="2'-(S-cysteinyl)-histidine (Cys-His)" evidence="9">
    <location>
        <begin position="178"/>
        <end position="195"/>
    </location>
</feature>
<keyword evidence="5 7" id="KW-0186">Copper</keyword>
<keyword evidence="2 7" id="KW-0479">Metal-binding</keyword>
<dbReference type="Proteomes" id="UP000834106">
    <property type="component" value="Chromosome 4"/>
</dbReference>
<dbReference type="PANTHER" id="PTHR11474:SF76">
    <property type="entry name" value="SHKT DOMAIN-CONTAINING PROTEIN"/>
    <property type="match status" value="1"/>
</dbReference>
<evidence type="ECO:0000256" key="6">
    <source>
        <dbReference type="ARBA" id="ARBA00023157"/>
    </source>
</evidence>
<gene>
    <name evidence="13" type="ORF">FPE_LOCUS7260</name>
</gene>
<evidence type="ECO:0000256" key="10">
    <source>
        <dbReference type="SAM" id="MobiDB-lite"/>
    </source>
</evidence>
<name>A0AAD1YZ47_9LAMI</name>
<organism evidence="13 14">
    <name type="scientific">Fraxinus pennsylvanica</name>
    <dbReference type="NCBI Taxonomy" id="56036"/>
    <lineage>
        <taxon>Eukaryota</taxon>
        <taxon>Viridiplantae</taxon>
        <taxon>Streptophyta</taxon>
        <taxon>Embryophyta</taxon>
        <taxon>Tracheophyta</taxon>
        <taxon>Spermatophyta</taxon>
        <taxon>Magnoliopsida</taxon>
        <taxon>eudicotyledons</taxon>
        <taxon>Gunneridae</taxon>
        <taxon>Pentapetalae</taxon>
        <taxon>asterids</taxon>
        <taxon>lamiids</taxon>
        <taxon>Lamiales</taxon>
        <taxon>Oleaceae</taxon>
        <taxon>Oleeae</taxon>
        <taxon>Fraxinus</taxon>
    </lineage>
</organism>
<dbReference type="GO" id="GO:0046872">
    <property type="term" value="F:metal ion binding"/>
    <property type="evidence" value="ECO:0007669"/>
    <property type="project" value="UniProtKB-KW"/>
</dbReference>
<feature type="domain" description="Tyrosinase copper-binding" evidence="12">
    <location>
        <begin position="357"/>
        <end position="368"/>
    </location>
</feature>
<feature type="binding site" evidence="7">
    <location>
        <position position="364"/>
    </location>
    <ligand>
        <name>Cu cation</name>
        <dbReference type="ChEBI" id="CHEBI:23378"/>
        <label>B</label>
    </ligand>
</feature>
<dbReference type="InterPro" id="IPR022739">
    <property type="entry name" value="Polyphenol_oxidase_cen"/>
</dbReference>
<dbReference type="PRINTS" id="PR00092">
    <property type="entry name" value="TYROSINASE"/>
</dbReference>
<evidence type="ECO:0000256" key="8">
    <source>
        <dbReference type="PIRSR" id="PIRSR000290-2"/>
    </source>
</evidence>
<dbReference type="InterPro" id="IPR008922">
    <property type="entry name" value="Di-copper_centre_dom_sf"/>
</dbReference>
<keyword evidence="14" id="KW-1185">Reference proteome</keyword>
<evidence type="ECO:0000256" key="2">
    <source>
        <dbReference type="ARBA" id="ARBA00022723"/>
    </source>
</evidence>
<dbReference type="Gene3D" id="1.10.1280.10">
    <property type="entry name" value="Di-copper center containing domain from catechol oxidase"/>
    <property type="match status" value="1"/>
</dbReference>
<evidence type="ECO:0000256" key="3">
    <source>
        <dbReference type="ARBA" id="ARBA00022784"/>
    </source>
</evidence>
<protein>
    <recommendedName>
        <fullName evidence="11 12">Tyrosinase copper-binding domain-containing protein</fullName>
    </recommendedName>
</protein>
<evidence type="ECO:0000256" key="1">
    <source>
        <dbReference type="ARBA" id="ARBA00009928"/>
    </source>
</evidence>
<evidence type="ECO:0000259" key="11">
    <source>
        <dbReference type="PROSITE" id="PS00497"/>
    </source>
</evidence>
<evidence type="ECO:0000313" key="13">
    <source>
        <dbReference type="EMBL" id="CAI9759830.1"/>
    </source>
</evidence>
<evidence type="ECO:0000256" key="5">
    <source>
        <dbReference type="ARBA" id="ARBA00023008"/>
    </source>
</evidence>
<feature type="domain" description="Tyrosinase copper-binding" evidence="11">
    <location>
        <begin position="195"/>
        <end position="212"/>
    </location>
</feature>
<feature type="compositionally biased region" description="Basic and acidic residues" evidence="10">
    <location>
        <begin position="43"/>
        <end position="52"/>
    </location>
</feature>
<reference evidence="13" key="1">
    <citation type="submission" date="2023-05" db="EMBL/GenBank/DDBJ databases">
        <authorList>
            <person name="Huff M."/>
        </authorList>
    </citation>
    <scope>NUCLEOTIDE SEQUENCE</scope>
</reference>
<dbReference type="Pfam" id="PF12143">
    <property type="entry name" value="PPO1_KFDV"/>
    <property type="match status" value="1"/>
</dbReference>
<dbReference type="InterPro" id="IPR022740">
    <property type="entry name" value="Polyphenol_oxidase_C"/>
</dbReference>
<feature type="disulfide bond" evidence="8">
    <location>
        <begin position="112"/>
        <end position="175"/>
    </location>
</feature>
<sequence length="574" mass="64715">MASFCAIASATNCIPYSSSFSSNKSPLSSNRRKNPAIKFTCKAKNDNHKPETTSKNGENSPGKLDRRDVLLGLGGLYSTSLAVNPMALAKPALPDFKDCIDATQPNGTPINCCPPAVANIPDYVPSATTIRTRMAAQSFTVDSDYYNKYSSAIQKMRNLSLTDPRNFTQQANVHCAYCDGGYTQKGYPNLLYEIHNSWMFFPWHRWYLYFFEKICQNLIDDDTFTLPFWNWDAPEGMQIPPIFNSGVQSPLYNCLRNPAHLPPTVVNLDWSNDDVTVPPNVQIKYNLATMYKQMITQSKTPADFFGSPYRAGDETPEINTAGQIEQTPHNHVHSWTGTIVDPDNPIDMGALYSAARDPIFYAHHANIDRLWTIKLNQLKGTNFTDPDWLNAYFIFYNEEAKPVRVRIQDCLDPTKLGYTYEDVPIPWIDVSTKPKPRAKAKTLPSAPDPAQVFPITLDKPINVIVKRPKKSGSGSPEEILVIEGIEYDKKNYVKFNVYINEDDVNSSHPDNTEFLGSFSNLPHGHRMNVKTNKKFRISEVLEELGARDYDKVLVTLVPKSKPVRINGIKIEFDS</sequence>
<keyword evidence="3" id="KW-0883">Thioether bond</keyword>
<evidence type="ECO:0000259" key="12">
    <source>
        <dbReference type="PROSITE" id="PS00498"/>
    </source>
</evidence>
<comment type="cofactor">
    <cofactor evidence="7">
        <name>Cu(2+)</name>
        <dbReference type="ChEBI" id="CHEBI:29036"/>
    </cofactor>
    <text evidence="7">Binds 2 copper ions per subunit.</text>
</comment>
<feature type="disulfide bond" evidence="8">
    <location>
        <begin position="99"/>
        <end position="113"/>
    </location>
</feature>
<dbReference type="SUPFAM" id="SSF48056">
    <property type="entry name" value="Di-copper centre-containing domain"/>
    <property type="match status" value="1"/>
</dbReference>
<evidence type="ECO:0000256" key="9">
    <source>
        <dbReference type="PIRSR" id="PIRSR000290-3"/>
    </source>
</evidence>
<feature type="binding site" evidence="7">
    <location>
        <position position="204"/>
    </location>
    <ligand>
        <name>Cu cation</name>
        <dbReference type="ChEBI" id="CHEBI:23378"/>
        <label>A</label>
    </ligand>
</feature>
<comment type="similarity">
    <text evidence="1">Belongs to the tyrosinase family.</text>
</comment>
<evidence type="ECO:0000256" key="4">
    <source>
        <dbReference type="ARBA" id="ARBA00023002"/>
    </source>
</evidence>
<dbReference type="InterPro" id="IPR016213">
    <property type="entry name" value="Polyphenol_oxidase"/>
</dbReference>
<dbReference type="PANTHER" id="PTHR11474">
    <property type="entry name" value="TYROSINASE FAMILY MEMBER"/>
    <property type="match status" value="1"/>
</dbReference>
<dbReference type="AlphaFoldDB" id="A0AAD1YZ47"/>
<evidence type="ECO:0000313" key="14">
    <source>
        <dbReference type="Proteomes" id="UP000834106"/>
    </source>
</evidence>
<dbReference type="Pfam" id="PF12142">
    <property type="entry name" value="PPO1_DWL"/>
    <property type="match status" value="1"/>
</dbReference>
<feature type="binding site" evidence="7">
    <location>
        <position position="174"/>
    </location>
    <ligand>
        <name>Cu cation</name>
        <dbReference type="ChEBI" id="CHEBI:23378"/>
        <label>A</label>
    </ligand>
</feature>
<evidence type="ECO:0000256" key="7">
    <source>
        <dbReference type="PIRSR" id="PIRSR000290-1"/>
    </source>
</evidence>
<keyword evidence="4" id="KW-0560">Oxidoreductase</keyword>
<dbReference type="InterPro" id="IPR002227">
    <property type="entry name" value="Tyrosinase_Cu-bd"/>
</dbReference>
<dbReference type="GO" id="GO:0004097">
    <property type="term" value="F:catechol oxidase activity"/>
    <property type="evidence" value="ECO:0007669"/>
    <property type="project" value="InterPro"/>
</dbReference>
<feature type="region of interest" description="Disordered" evidence="10">
    <location>
        <begin position="42"/>
        <end position="65"/>
    </location>
</feature>
<feature type="binding site" evidence="7">
    <location>
        <position position="195"/>
    </location>
    <ligand>
        <name>Cu cation</name>
        <dbReference type="ChEBI" id="CHEBI:23378"/>
        <label>A</label>
    </ligand>
</feature>
<keyword evidence="6 8" id="KW-1015">Disulfide bond</keyword>
<dbReference type="Pfam" id="PF00264">
    <property type="entry name" value="Tyrosinase"/>
    <property type="match status" value="1"/>
</dbReference>
<dbReference type="EMBL" id="OU503039">
    <property type="protein sequence ID" value="CAI9759830.1"/>
    <property type="molecule type" value="Genomic_DNA"/>
</dbReference>
<dbReference type="PROSITE" id="PS00498">
    <property type="entry name" value="TYROSINASE_2"/>
    <property type="match status" value="1"/>
</dbReference>
<accession>A0AAD1YZ47</accession>
<feature type="binding site" evidence="7">
    <location>
        <position position="329"/>
    </location>
    <ligand>
        <name>Cu cation</name>
        <dbReference type="ChEBI" id="CHEBI:23378"/>
        <label>B</label>
    </ligand>
</feature>
<feature type="binding site" evidence="7">
    <location>
        <position position="333"/>
    </location>
    <ligand>
        <name>Cu cation</name>
        <dbReference type="ChEBI" id="CHEBI:23378"/>
        <label>B</label>
    </ligand>
</feature>
<dbReference type="PIRSF" id="PIRSF000290">
    <property type="entry name" value="PPO_plant"/>
    <property type="match status" value="1"/>
</dbReference>
<dbReference type="InterPro" id="IPR050316">
    <property type="entry name" value="Tyrosinase/Hemocyanin"/>
</dbReference>
<proteinExistence type="inferred from homology"/>
<dbReference type="GO" id="GO:0046148">
    <property type="term" value="P:pigment biosynthetic process"/>
    <property type="evidence" value="ECO:0007669"/>
    <property type="project" value="InterPro"/>
</dbReference>
<dbReference type="PROSITE" id="PS00497">
    <property type="entry name" value="TYROSINASE_1"/>
    <property type="match status" value="1"/>
</dbReference>